<dbReference type="Proteomes" id="UP001055125">
    <property type="component" value="Unassembled WGS sequence"/>
</dbReference>
<keyword evidence="3" id="KW-1185">Reference proteome</keyword>
<accession>A0ABQ4S0X1</accession>
<feature type="chain" id="PRO_5045630877" description="Argininosuccinate lyase" evidence="1">
    <location>
        <begin position="25"/>
        <end position="110"/>
    </location>
</feature>
<evidence type="ECO:0000256" key="1">
    <source>
        <dbReference type="SAM" id="SignalP"/>
    </source>
</evidence>
<reference evidence="2" key="1">
    <citation type="journal article" date="2021" name="Front. Microbiol.">
        <title>Comprehensive Comparative Genomics and Phenotyping of Methylobacterium Species.</title>
        <authorList>
            <person name="Alessa O."/>
            <person name="Ogura Y."/>
            <person name="Fujitani Y."/>
            <person name="Takami H."/>
            <person name="Hayashi T."/>
            <person name="Sahin N."/>
            <person name="Tani A."/>
        </authorList>
    </citation>
    <scope>NUCLEOTIDE SEQUENCE</scope>
    <source>
        <strain evidence="2">DSM 19015</strain>
    </source>
</reference>
<evidence type="ECO:0008006" key="4">
    <source>
        <dbReference type="Google" id="ProtNLM"/>
    </source>
</evidence>
<organism evidence="2 3">
    <name type="scientific">Methylobacterium iners</name>
    <dbReference type="NCBI Taxonomy" id="418707"/>
    <lineage>
        <taxon>Bacteria</taxon>
        <taxon>Pseudomonadati</taxon>
        <taxon>Pseudomonadota</taxon>
        <taxon>Alphaproteobacteria</taxon>
        <taxon>Hyphomicrobiales</taxon>
        <taxon>Methylobacteriaceae</taxon>
        <taxon>Methylobacterium</taxon>
    </lineage>
</organism>
<evidence type="ECO:0000313" key="2">
    <source>
        <dbReference type="EMBL" id="GJD96511.1"/>
    </source>
</evidence>
<sequence length="110" mass="11831">MLKVSLVALGAAALCVASLAGASAANRRVDIVNNTGMVISEFYASNTGSDNWEEDILGRDVIADGETFDINIDDGTGKCRFDFKAVFDNGKSLVRNNINVCQISTFTYTR</sequence>
<protein>
    <recommendedName>
        <fullName evidence="4">Argininosuccinate lyase</fullName>
    </recommendedName>
</protein>
<dbReference type="RefSeq" id="WP_238245615.1">
    <property type="nucleotide sequence ID" value="NZ_BPQP01000063.1"/>
</dbReference>
<dbReference type="EMBL" id="BPQP01000063">
    <property type="protein sequence ID" value="GJD96511.1"/>
    <property type="molecule type" value="Genomic_DNA"/>
</dbReference>
<keyword evidence="1" id="KW-0732">Signal</keyword>
<evidence type="ECO:0000313" key="3">
    <source>
        <dbReference type="Proteomes" id="UP001055125"/>
    </source>
</evidence>
<proteinExistence type="predicted"/>
<name>A0ABQ4S0X1_9HYPH</name>
<reference evidence="2" key="2">
    <citation type="submission" date="2021-08" db="EMBL/GenBank/DDBJ databases">
        <authorList>
            <person name="Tani A."/>
            <person name="Ola A."/>
            <person name="Ogura Y."/>
            <person name="Katsura K."/>
            <person name="Hayashi T."/>
        </authorList>
    </citation>
    <scope>NUCLEOTIDE SEQUENCE</scope>
    <source>
        <strain evidence="2">DSM 19015</strain>
    </source>
</reference>
<comment type="caution">
    <text evidence="2">The sequence shown here is derived from an EMBL/GenBank/DDBJ whole genome shotgun (WGS) entry which is preliminary data.</text>
</comment>
<feature type="signal peptide" evidence="1">
    <location>
        <begin position="1"/>
        <end position="24"/>
    </location>
</feature>
<gene>
    <name evidence="2" type="ORF">OCOJLMKI_3732</name>
</gene>